<reference evidence="10 11" key="1">
    <citation type="submission" date="2017-09" db="EMBL/GenBank/DDBJ databases">
        <title>Bloom of a denitrifying methanotroph, Candidatus Methylomirabilis limnetica, in a deep stratified lake.</title>
        <authorList>
            <person name="Graf J.S."/>
            <person name="Marchant H.K."/>
            <person name="Tienken D."/>
            <person name="Hach P.F."/>
            <person name="Brand A."/>
            <person name="Schubert C.J."/>
            <person name="Kuypers M.M."/>
            <person name="Milucka J."/>
        </authorList>
    </citation>
    <scope>NUCLEOTIDE SEQUENCE [LARGE SCALE GENOMIC DNA]</scope>
    <source>
        <strain evidence="10 11">Zug</strain>
    </source>
</reference>
<dbReference type="PROSITE" id="PS00676">
    <property type="entry name" value="SIGMA54_INTERACT_2"/>
    <property type="match status" value="1"/>
</dbReference>
<dbReference type="InterPro" id="IPR009057">
    <property type="entry name" value="Homeodomain-like_sf"/>
</dbReference>
<name>A0A2T4TZP6_9BACT</name>
<dbReference type="PANTHER" id="PTHR32071:SF113">
    <property type="entry name" value="ALGINATE BIOSYNTHESIS TRANSCRIPTIONAL REGULATORY PROTEIN ALGB"/>
    <property type="match status" value="1"/>
</dbReference>
<dbReference type="Gene3D" id="3.40.50.300">
    <property type="entry name" value="P-loop containing nucleotide triphosphate hydrolases"/>
    <property type="match status" value="1"/>
</dbReference>
<sequence>MPKLGRVLVIVDEVDMIENCVKLLTRFGYEVVTEADGSKAATLYERERPDLVLTDLRMPGLDGPGVLQAVQAIDAEATVILITAFATIETAVEAIKEGAFDYLPKPFSADQLKVCVERAMGQRRLREENRRLLERLTETHRFDNIIGRSLSMLQVFETIKKVAKSEANILIIGETGTGKELIARSLHANSRRAAGPFIPVDCVSLPENLLESELFGHEKGAFTGAQATRPGLFEFASGGTIILDEVGDISLNLQAKLLRVLQERQVRRVGSNRIIEVDVRVISATNHDLAQAVATGSFREDLYYRLNVISLPLPPLRDRTGDIQLIAHHYLTKYAAGSGKEVTGITSEAMRLLEAHRWPGNVRELQNVMERAVVLAEHELVRPQELPEHIRVKAEVVSTLSPNELPLKQAKEVWAGSFERDYLIQLLKRHDGNISQAAKAACVDRKTVHRLMKKYGIKLS</sequence>
<dbReference type="Pfam" id="PF00072">
    <property type="entry name" value="Response_reg"/>
    <property type="match status" value="1"/>
</dbReference>
<evidence type="ECO:0000313" key="11">
    <source>
        <dbReference type="Proteomes" id="UP000241436"/>
    </source>
</evidence>
<dbReference type="PROSITE" id="PS50110">
    <property type="entry name" value="RESPONSE_REGULATORY"/>
    <property type="match status" value="1"/>
</dbReference>
<dbReference type="Gene3D" id="3.40.50.2300">
    <property type="match status" value="1"/>
</dbReference>
<keyword evidence="7" id="KW-0597">Phosphoprotein</keyword>
<dbReference type="Pfam" id="PF02954">
    <property type="entry name" value="HTH_8"/>
    <property type="match status" value="1"/>
</dbReference>
<dbReference type="GO" id="GO:0000160">
    <property type="term" value="P:phosphorelay signal transduction system"/>
    <property type="evidence" value="ECO:0007669"/>
    <property type="project" value="InterPro"/>
</dbReference>
<dbReference type="Pfam" id="PF00158">
    <property type="entry name" value="Sigma54_activat"/>
    <property type="match status" value="1"/>
</dbReference>
<dbReference type="FunFam" id="1.10.8.60:FF:000014">
    <property type="entry name" value="DNA-binding transcriptional regulator NtrC"/>
    <property type="match status" value="1"/>
</dbReference>
<proteinExistence type="predicted"/>
<keyword evidence="5" id="KW-0010">Activator</keyword>
<evidence type="ECO:0000313" key="10">
    <source>
        <dbReference type="EMBL" id="PTL36586.1"/>
    </source>
</evidence>
<comment type="caution">
    <text evidence="10">The sequence shown here is derived from an EMBL/GenBank/DDBJ whole genome shotgun (WGS) entry which is preliminary data.</text>
</comment>
<dbReference type="InterPro" id="IPR002197">
    <property type="entry name" value="HTH_Fis"/>
</dbReference>
<evidence type="ECO:0008006" key="12">
    <source>
        <dbReference type="Google" id="ProtNLM"/>
    </source>
</evidence>
<dbReference type="InterPro" id="IPR002078">
    <property type="entry name" value="Sigma_54_int"/>
</dbReference>
<dbReference type="InterPro" id="IPR011006">
    <property type="entry name" value="CheY-like_superfamily"/>
</dbReference>
<evidence type="ECO:0000256" key="3">
    <source>
        <dbReference type="ARBA" id="ARBA00023015"/>
    </source>
</evidence>
<dbReference type="GO" id="GO:0006355">
    <property type="term" value="P:regulation of DNA-templated transcription"/>
    <property type="evidence" value="ECO:0007669"/>
    <property type="project" value="InterPro"/>
</dbReference>
<keyword evidence="3" id="KW-0805">Transcription regulation</keyword>
<dbReference type="PROSITE" id="PS00675">
    <property type="entry name" value="SIGMA54_INTERACT_1"/>
    <property type="match status" value="1"/>
</dbReference>
<evidence type="ECO:0000256" key="4">
    <source>
        <dbReference type="ARBA" id="ARBA00023125"/>
    </source>
</evidence>
<dbReference type="PANTHER" id="PTHR32071">
    <property type="entry name" value="TRANSCRIPTIONAL REGULATORY PROTEIN"/>
    <property type="match status" value="1"/>
</dbReference>
<evidence type="ECO:0000259" key="9">
    <source>
        <dbReference type="PROSITE" id="PS50110"/>
    </source>
</evidence>
<keyword evidence="11" id="KW-1185">Reference proteome</keyword>
<protein>
    <recommendedName>
        <fullName evidence="12">Fis family transcriptional regulator</fullName>
    </recommendedName>
</protein>
<dbReference type="PROSITE" id="PS00688">
    <property type="entry name" value="SIGMA54_INTERACT_3"/>
    <property type="match status" value="1"/>
</dbReference>
<dbReference type="Gene3D" id="1.10.8.60">
    <property type="match status" value="1"/>
</dbReference>
<keyword evidence="2" id="KW-0067">ATP-binding</keyword>
<gene>
    <name evidence="10" type="ORF">CLG94_04375</name>
</gene>
<dbReference type="SUPFAM" id="SSF52540">
    <property type="entry name" value="P-loop containing nucleoside triphosphate hydrolases"/>
    <property type="match status" value="1"/>
</dbReference>
<dbReference type="InterPro" id="IPR027417">
    <property type="entry name" value="P-loop_NTPase"/>
</dbReference>
<evidence type="ECO:0000256" key="5">
    <source>
        <dbReference type="ARBA" id="ARBA00023159"/>
    </source>
</evidence>
<dbReference type="Proteomes" id="UP000241436">
    <property type="component" value="Unassembled WGS sequence"/>
</dbReference>
<keyword evidence="6" id="KW-0804">Transcription</keyword>
<accession>A0A2T4TZP6</accession>
<dbReference type="SUPFAM" id="SSF52172">
    <property type="entry name" value="CheY-like"/>
    <property type="match status" value="1"/>
</dbReference>
<dbReference type="PROSITE" id="PS50045">
    <property type="entry name" value="SIGMA54_INTERACT_4"/>
    <property type="match status" value="1"/>
</dbReference>
<evidence type="ECO:0000256" key="6">
    <source>
        <dbReference type="ARBA" id="ARBA00023163"/>
    </source>
</evidence>
<dbReference type="CDD" id="cd00009">
    <property type="entry name" value="AAA"/>
    <property type="match status" value="1"/>
</dbReference>
<keyword evidence="1" id="KW-0547">Nucleotide-binding</keyword>
<dbReference type="EMBL" id="NVQC01000015">
    <property type="protein sequence ID" value="PTL36586.1"/>
    <property type="molecule type" value="Genomic_DNA"/>
</dbReference>
<dbReference type="SUPFAM" id="SSF46689">
    <property type="entry name" value="Homeodomain-like"/>
    <property type="match status" value="1"/>
</dbReference>
<dbReference type="Gene3D" id="1.10.10.60">
    <property type="entry name" value="Homeodomain-like"/>
    <property type="match status" value="1"/>
</dbReference>
<dbReference type="RefSeq" id="WP_107561655.1">
    <property type="nucleotide sequence ID" value="NZ_NVQC01000015.1"/>
</dbReference>
<dbReference type="InterPro" id="IPR025943">
    <property type="entry name" value="Sigma_54_int_dom_ATP-bd_2"/>
</dbReference>
<keyword evidence="4" id="KW-0238">DNA-binding</keyword>
<evidence type="ECO:0000259" key="8">
    <source>
        <dbReference type="PROSITE" id="PS50045"/>
    </source>
</evidence>
<reference evidence="11" key="2">
    <citation type="journal article" date="2018" name="Environ. Microbiol.">
        <title>Bloom of a denitrifying methanotroph, 'Candidatus Methylomirabilis limnetica', in a deep stratified lake.</title>
        <authorList>
            <person name="Graf J.S."/>
            <person name="Mayr M.J."/>
            <person name="Marchant H.K."/>
            <person name="Tienken D."/>
            <person name="Hach P.F."/>
            <person name="Brand A."/>
            <person name="Schubert C.J."/>
            <person name="Kuypers M.M."/>
            <person name="Milucka J."/>
        </authorList>
    </citation>
    <scope>NUCLEOTIDE SEQUENCE [LARGE SCALE GENOMIC DNA]</scope>
    <source>
        <strain evidence="11">Zug</strain>
    </source>
</reference>
<dbReference type="FunFam" id="3.40.50.300:FF:000006">
    <property type="entry name" value="DNA-binding transcriptional regulator NtrC"/>
    <property type="match status" value="1"/>
</dbReference>
<dbReference type="GO" id="GO:0005524">
    <property type="term" value="F:ATP binding"/>
    <property type="evidence" value="ECO:0007669"/>
    <property type="project" value="UniProtKB-KW"/>
</dbReference>
<dbReference type="InterPro" id="IPR025662">
    <property type="entry name" value="Sigma_54_int_dom_ATP-bd_1"/>
</dbReference>
<dbReference type="AlphaFoldDB" id="A0A2T4TZP6"/>
<dbReference type="SMART" id="SM00448">
    <property type="entry name" value="REC"/>
    <property type="match status" value="1"/>
</dbReference>
<feature type="modified residue" description="4-aspartylphosphate" evidence="7">
    <location>
        <position position="55"/>
    </location>
</feature>
<feature type="domain" description="Sigma-54 factor interaction" evidence="8">
    <location>
        <begin position="145"/>
        <end position="374"/>
    </location>
</feature>
<evidence type="ECO:0000256" key="7">
    <source>
        <dbReference type="PROSITE-ProRule" id="PRU00169"/>
    </source>
</evidence>
<dbReference type="SMART" id="SM00382">
    <property type="entry name" value="AAA"/>
    <property type="match status" value="1"/>
</dbReference>
<feature type="domain" description="Response regulatory" evidence="9">
    <location>
        <begin position="6"/>
        <end position="120"/>
    </location>
</feature>
<organism evidence="10 11">
    <name type="scientific">Candidatus Methylomirabilis limnetica</name>
    <dbReference type="NCBI Taxonomy" id="2033718"/>
    <lineage>
        <taxon>Bacteria</taxon>
        <taxon>Candidatus Methylomirabilota</taxon>
        <taxon>Candidatus Methylomirabilia</taxon>
        <taxon>Candidatus Methylomirabilales</taxon>
        <taxon>Candidatus Methylomirabilaceae</taxon>
        <taxon>Candidatus Methylomirabilis</taxon>
    </lineage>
</organism>
<dbReference type="InterPro" id="IPR003593">
    <property type="entry name" value="AAA+_ATPase"/>
</dbReference>
<evidence type="ECO:0000256" key="2">
    <source>
        <dbReference type="ARBA" id="ARBA00022840"/>
    </source>
</evidence>
<evidence type="ECO:0000256" key="1">
    <source>
        <dbReference type="ARBA" id="ARBA00022741"/>
    </source>
</evidence>
<dbReference type="InterPro" id="IPR025944">
    <property type="entry name" value="Sigma_54_int_dom_CS"/>
</dbReference>
<dbReference type="GO" id="GO:0043565">
    <property type="term" value="F:sequence-specific DNA binding"/>
    <property type="evidence" value="ECO:0007669"/>
    <property type="project" value="InterPro"/>
</dbReference>
<dbReference type="OrthoDB" id="9803970at2"/>
<dbReference type="Pfam" id="PF25601">
    <property type="entry name" value="AAA_lid_14"/>
    <property type="match status" value="1"/>
</dbReference>
<dbReference type="InterPro" id="IPR001789">
    <property type="entry name" value="Sig_transdc_resp-reg_receiver"/>
</dbReference>
<dbReference type="InterPro" id="IPR058031">
    <property type="entry name" value="AAA_lid_NorR"/>
</dbReference>